<evidence type="ECO:0000256" key="1">
    <source>
        <dbReference type="SAM" id="MobiDB-lite"/>
    </source>
</evidence>
<proteinExistence type="predicted"/>
<dbReference type="EMBL" id="AXCZ01000030">
    <property type="protein sequence ID" value="KGM13656.1"/>
    <property type="molecule type" value="Genomic_DNA"/>
</dbReference>
<dbReference type="AlphaFoldDB" id="A0A0A0C0F3"/>
<evidence type="ECO:0008006" key="5">
    <source>
        <dbReference type="Google" id="ProtNLM"/>
    </source>
</evidence>
<feature type="region of interest" description="Disordered" evidence="1">
    <location>
        <begin position="88"/>
        <end position="123"/>
    </location>
</feature>
<dbReference type="Pfam" id="PF11298">
    <property type="entry name" value="DUF3099"/>
    <property type="match status" value="1"/>
</dbReference>
<keyword evidence="4" id="KW-1185">Reference proteome</keyword>
<dbReference type="Proteomes" id="UP000054314">
    <property type="component" value="Unassembled WGS sequence"/>
</dbReference>
<evidence type="ECO:0000256" key="2">
    <source>
        <dbReference type="SAM" id="Phobius"/>
    </source>
</evidence>
<name>A0A0A0C0F3_9CELL</name>
<feature type="compositionally biased region" description="Basic and acidic residues" evidence="1">
    <location>
        <begin position="1"/>
        <end position="17"/>
    </location>
</feature>
<keyword evidence="2" id="KW-1133">Transmembrane helix</keyword>
<protein>
    <recommendedName>
        <fullName evidence="5">DUF3099 domain-containing protein</fullName>
    </recommendedName>
</protein>
<feature type="transmembrane region" description="Helical" evidence="2">
    <location>
        <begin position="63"/>
        <end position="82"/>
    </location>
</feature>
<gene>
    <name evidence="3" type="ORF">N869_11640</name>
</gene>
<evidence type="ECO:0000313" key="4">
    <source>
        <dbReference type="Proteomes" id="UP000054314"/>
    </source>
</evidence>
<reference evidence="3 4" key="1">
    <citation type="submission" date="2013-08" db="EMBL/GenBank/DDBJ databases">
        <title>Genome sequencing of Cellulomonas bogoriensis 69B4.</title>
        <authorList>
            <person name="Chen F."/>
            <person name="Li Y."/>
            <person name="Wang G."/>
        </authorList>
    </citation>
    <scope>NUCLEOTIDE SEQUENCE [LARGE SCALE GENOMIC DNA]</scope>
    <source>
        <strain evidence="3 4">69B4</strain>
    </source>
</reference>
<feature type="region of interest" description="Disordered" evidence="1">
    <location>
        <begin position="1"/>
        <end position="30"/>
    </location>
</feature>
<comment type="caution">
    <text evidence="3">The sequence shown here is derived from an EMBL/GenBank/DDBJ whole genome shotgun (WGS) entry which is preliminary data.</text>
</comment>
<sequence length="123" mass="13212">MVRRHADSDHDAGRPDDEVLQITDAPVPLDQDQQRRARRYLIQMGIRVACFLGVALIDHWSRWLLLVGAVVLPYVAVVLANAGRERGQASTTLMDARALPSSAGLGPDGGGAHGPTAHDEGAR</sequence>
<evidence type="ECO:0000313" key="3">
    <source>
        <dbReference type="EMBL" id="KGM13656.1"/>
    </source>
</evidence>
<feature type="transmembrane region" description="Helical" evidence="2">
    <location>
        <begin position="40"/>
        <end position="57"/>
    </location>
</feature>
<accession>A0A0A0C0F3</accession>
<organism evidence="3 4">
    <name type="scientific">Cellulomonas bogoriensis 69B4 = DSM 16987</name>
    <dbReference type="NCBI Taxonomy" id="1386082"/>
    <lineage>
        <taxon>Bacteria</taxon>
        <taxon>Bacillati</taxon>
        <taxon>Actinomycetota</taxon>
        <taxon>Actinomycetes</taxon>
        <taxon>Micrococcales</taxon>
        <taxon>Cellulomonadaceae</taxon>
        <taxon>Cellulomonas</taxon>
    </lineage>
</organism>
<dbReference type="InterPro" id="IPR021449">
    <property type="entry name" value="DUF3099"/>
</dbReference>
<keyword evidence="2" id="KW-0812">Transmembrane</keyword>
<keyword evidence="2" id="KW-0472">Membrane</keyword>